<sequence>MTKHALKHGELSILYDELAREYDIAATRCMLQSQDFLFYSVRDSYALLDRISPEEFARDEKMPYWAEIWPSSLALAEFLLERRNLHGRSVIEIGSGVGVAAIAAARKGALVTATDYCEEALRFMTLNALQNGVRLECRPLDWRSIDLDERYDVLCAADVLYERVNLLPVISAIDRLLQPEGCALIADPRRRLAEQFLDMAFENGFSVSTSARTVDRDGQEQQVNIYRISRIRGACDENDRE</sequence>
<dbReference type="SUPFAM" id="SSF53335">
    <property type="entry name" value="S-adenosyl-L-methionine-dependent methyltransferases"/>
    <property type="match status" value="1"/>
</dbReference>
<dbReference type="PANTHER" id="PTHR14614">
    <property type="entry name" value="HEPATOCELLULAR CARCINOMA-ASSOCIATED ANTIGEN"/>
    <property type="match status" value="1"/>
</dbReference>
<dbReference type="Pfam" id="PF10294">
    <property type="entry name" value="Methyltransf_16"/>
    <property type="match status" value="1"/>
</dbReference>
<evidence type="ECO:0000313" key="1">
    <source>
        <dbReference type="EMBL" id="MBF0636113.1"/>
    </source>
</evidence>
<comment type="caution">
    <text evidence="1">The sequence shown here is derived from an EMBL/GenBank/DDBJ whole genome shotgun (WGS) entry which is preliminary data.</text>
</comment>
<accession>A0ABR9XQJ8</accession>
<dbReference type="InterPro" id="IPR029063">
    <property type="entry name" value="SAM-dependent_MTases_sf"/>
</dbReference>
<dbReference type="GO" id="GO:0032259">
    <property type="term" value="P:methylation"/>
    <property type="evidence" value="ECO:0007669"/>
    <property type="project" value="UniProtKB-KW"/>
</dbReference>
<evidence type="ECO:0000313" key="2">
    <source>
        <dbReference type="Proteomes" id="UP000619838"/>
    </source>
</evidence>
<dbReference type="InterPro" id="IPR019410">
    <property type="entry name" value="Methyltransf_16"/>
</dbReference>
<dbReference type="PANTHER" id="PTHR14614:SF132">
    <property type="entry name" value="PROTEIN-LYSINE METHYLTRANSFERASE C42C1.13"/>
    <property type="match status" value="1"/>
</dbReference>
<keyword evidence="2" id="KW-1185">Reference proteome</keyword>
<dbReference type="Gene3D" id="3.40.50.150">
    <property type="entry name" value="Vaccinia Virus protein VP39"/>
    <property type="match status" value="1"/>
</dbReference>
<organism evidence="1 2">
    <name type="scientific">Prosthecochloris ethylica</name>
    <dbReference type="NCBI Taxonomy" id="2743976"/>
    <lineage>
        <taxon>Bacteria</taxon>
        <taxon>Pseudomonadati</taxon>
        <taxon>Chlorobiota</taxon>
        <taxon>Chlorobiia</taxon>
        <taxon>Chlorobiales</taxon>
        <taxon>Chlorobiaceae</taxon>
        <taxon>Prosthecochloris</taxon>
    </lineage>
</organism>
<keyword evidence="1" id="KW-0489">Methyltransferase</keyword>
<dbReference type="GO" id="GO:0008168">
    <property type="term" value="F:methyltransferase activity"/>
    <property type="evidence" value="ECO:0007669"/>
    <property type="project" value="UniProtKB-KW"/>
</dbReference>
<keyword evidence="1" id="KW-0808">Transferase</keyword>
<protein>
    <submittedName>
        <fullName evidence="1">Methyltransferase domain-containing protein</fullName>
    </submittedName>
</protein>
<dbReference type="CDD" id="cd02440">
    <property type="entry name" value="AdoMet_MTases"/>
    <property type="match status" value="1"/>
</dbReference>
<name>A0ABR9XQJ8_9CHLB</name>
<reference evidence="1 2" key="1">
    <citation type="journal article" date="2020" name="Microorganisms">
        <title>Simultaneous Genome Sequencing of Prosthecochloris ethylica and Desulfuromonas acetoxidans within a Syntrophic Mixture Reveals Unique Pili and Protein Interactions.</title>
        <authorList>
            <person name="Kyndt J.A."/>
            <person name="Van Beeumen J.J."/>
            <person name="Meyer T.E."/>
        </authorList>
    </citation>
    <scope>NUCLEOTIDE SEQUENCE [LARGE SCALE GENOMIC DNA]</scope>
    <source>
        <strain evidence="1 2">N3</strain>
    </source>
</reference>
<dbReference type="Proteomes" id="UP000619838">
    <property type="component" value="Unassembled WGS sequence"/>
</dbReference>
<proteinExistence type="predicted"/>
<dbReference type="EMBL" id="JADGII010000003">
    <property type="protein sequence ID" value="MBF0636113.1"/>
    <property type="molecule type" value="Genomic_DNA"/>
</dbReference>
<gene>
    <name evidence="1" type="ORF">INT08_02805</name>
</gene>